<evidence type="ECO:0000256" key="1">
    <source>
        <dbReference type="ARBA" id="ARBA00004196"/>
    </source>
</evidence>
<dbReference type="SUPFAM" id="SSF52833">
    <property type="entry name" value="Thioredoxin-like"/>
    <property type="match status" value="1"/>
</dbReference>
<dbReference type="CDD" id="cd02966">
    <property type="entry name" value="TlpA_like_family"/>
    <property type="match status" value="1"/>
</dbReference>
<dbReference type="AlphaFoldDB" id="A0A5B2ZB47"/>
<dbReference type="InterPro" id="IPR013740">
    <property type="entry name" value="Redoxin"/>
</dbReference>
<reference evidence="5 6" key="2">
    <citation type="submission" date="2019-09" db="EMBL/GenBank/DDBJ databases">
        <authorList>
            <person name="Mazur A."/>
        </authorList>
    </citation>
    <scope>NUCLEOTIDE SEQUENCE [LARGE SCALE GENOMIC DNA]</scope>
    <source>
        <strain evidence="5 6">3729k</strain>
    </source>
</reference>
<dbReference type="Proteomes" id="UP000322165">
    <property type="component" value="Unassembled WGS sequence"/>
</dbReference>
<organism evidence="5 6">
    <name type="scientific">Arenimonas fontis</name>
    <dbReference type="NCBI Taxonomy" id="2608255"/>
    <lineage>
        <taxon>Bacteria</taxon>
        <taxon>Pseudomonadati</taxon>
        <taxon>Pseudomonadota</taxon>
        <taxon>Gammaproteobacteria</taxon>
        <taxon>Lysobacterales</taxon>
        <taxon>Lysobacteraceae</taxon>
        <taxon>Arenimonas</taxon>
    </lineage>
</organism>
<dbReference type="InterPro" id="IPR013766">
    <property type="entry name" value="Thioredoxin_domain"/>
</dbReference>
<dbReference type="PROSITE" id="PS00194">
    <property type="entry name" value="THIOREDOXIN_1"/>
    <property type="match status" value="1"/>
</dbReference>
<dbReference type="EMBL" id="VUOD01000007">
    <property type="protein sequence ID" value="KAA2284394.1"/>
    <property type="molecule type" value="Genomic_DNA"/>
</dbReference>
<dbReference type="GO" id="GO:0017004">
    <property type="term" value="P:cytochrome complex assembly"/>
    <property type="evidence" value="ECO:0007669"/>
    <property type="project" value="UniProtKB-KW"/>
</dbReference>
<dbReference type="GO" id="GO:0030313">
    <property type="term" value="C:cell envelope"/>
    <property type="evidence" value="ECO:0007669"/>
    <property type="project" value="UniProtKB-SubCell"/>
</dbReference>
<dbReference type="PANTHER" id="PTHR42852:SF13">
    <property type="entry name" value="PROTEIN DIPZ"/>
    <property type="match status" value="1"/>
</dbReference>
<evidence type="ECO:0000259" key="4">
    <source>
        <dbReference type="PROSITE" id="PS51352"/>
    </source>
</evidence>
<dbReference type="PROSITE" id="PS51352">
    <property type="entry name" value="THIOREDOXIN_2"/>
    <property type="match status" value="1"/>
</dbReference>
<comment type="subcellular location">
    <subcellularLocation>
        <location evidence="1">Cell envelope</location>
    </subcellularLocation>
</comment>
<comment type="caution">
    <text evidence="5">The sequence shown here is derived from an EMBL/GenBank/DDBJ whole genome shotgun (WGS) entry which is preliminary data.</text>
</comment>
<dbReference type="Pfam" id="PF08534">
    <property type="entry name" value="Redoxin"/>
    <property type="match status" value="1"/>
</dbReference>
<dbReference type="GO" id="GO:0015036">
    <property type="term" value="F:disulfide oxidoreductase activity"/>
    <property type="evidence" value="ECO:0007669"/>
    <property type="project" value="UniProtKB-ARBA"/>
</dbReference>
<evidence type="ECO:0000313" key="6">
    <source>
        <dbReference type="Proteomes" id="UP000322165"/>
    </source>
</evidence>
<proteinExistence type="predicted"/>
<keyword evidence="2" id="KW-0201">Cytochrome c-type biogenesis</keyword>
<dbReference type="InterPro" id="IPR036249">
    <property type="entry name" value="Thioredoxin-like_sf"/>
</dbReference>
<sequence length="141" mass="15052">MVARGEPVPADLVLPTLRGEGRLALGGPGRRRLVNYWASWCGPCREEMPVLDAYAALQGPTGVQVIGVALDSAAEAEAFLRQVPVRFDLALETPGPRDSSVRLGNARGILPYSVLIGADGRLLKTHYGAFPDVEAVRAFAE</sequence>
<keyword evidence="3" id="KW-0676">Redox-active center</keyword>
<dbReference type="Gene3D" id="3.40.30.10">
    <property type="entry name" value="Glutaredoxin"/>
    <property type="match status" value="1"/>
</dbReference>
<protein>
    <submittedName>
        <fullName evidence="5">TlpA family protein disulfide reductase</fullName>
    </submittedName>
</protein>
<feature type="domain" description="Thioredoxin" evidence="4">
    <location>
        <begin position="2"/>
        <end position="141"/>
    </location>
</feature>
<reference evidence="5 6" key="1">
    <citation type="submission" date="2019-09" db="EMBL/GenBank/DDBJ databases">
        <title>Arenimonas chukotkensis sp. nov., a bacterium isolated from Chukotka hot spring, Arctic region, Russia.</title>
        <authorList>
            <person name="Zayulina K.S."/>
            <person name="Prokofeva M.I."/>
            <person name="Elcheninov A.G."/>
            <person name="Novikov A."/>
            <person name="Kochetkova T.V."/>
            <person name="Kublanov I.V."/>
        </authorList>
    </citation>
    <scope>NUCLEOTIDE SEQUENCE [LARGE SCALE GENOMIC DNA]</scope>
    <source>
        <strain evidence="5 6">3729k</strain>
    </source>
</reference>
<dbReference type="InterPro" id="IPR050553">
    <property type="entry name" value="Thioredoxin_ResA/DsbE_sf"/>
</dbReference>
<evidence type="ECO:0000256" key="3">
    <source>
        <dbReference type="ARBA" id="ARBA00023284"/>
    </source>
</evidence>
<evidence type="ECO:0000256" key="2">
    <source>
        <dbReference type="ARBA" id="ARBA00022748"/>
    </source>
</evidence>
<dbReference type="PANTHER" id="PTHR42852">
    <property type="entry name" value="THIOL:DISULFIDE INTERCHANGE PROTEIN DSBE"/>
    <property type="match status" value="1"/>
</dbReference>
<accession>A0A5B2ZB47</accession>
<keyword evidence="6" id="KW-1185">Reference proteome</keyword>
<name>A0A5B2ZB47_9GAMM</name>
<gene>
    <name evidence="5" type="ORF">F0415_09820</name>
</gene>
<evidence type="ECO:0000313" key="5">
    <source>
        <dbReference type="EMBL" id="KAA2284394.1"/>
    </source>
</evidence>
<dbReference type="InterPro" id="IPR017937">
    <property type="entry name" value="Thioredoxin_CS"/>
</dbReference>